<comment type="similarity">
    <text evidence="2">Belongs to the amino acid-polyamine-organocation (APC) superfamily. Spore germination protein (SGP) (TC 2.A.3.9) family.</text>
</comment>
<evidence type="ECO:0000256" key="2">
    <source>
        <dbReference type="ARBA" id="ARBA00007998"/>
    </source>
</evidence>
<feature type="transmembrane region" description="Helical" evidence="8">
    <location>
        <begin position="43"/>
        <end position="62"/>
    </location>
</feature>
<feature type="transmembrane region" description="Helical" evidence="8">
    <location>
        <begin position="120"/>
        <end position="140"/>
    </location>
</feature>
<feature type="transmembrane region" description="Helical" evidence="8">
    <location>
        <begin position="12"/>
        <end position="31"/>
    </location>
</feature>
<comment type="caution">
    <text evidence="9">The sequence shown here is derived from an EMBL/GenBank/DDBJ whole genome shotgun (WGS) entry which is preliminary data.</text>
</comment>
<feature type="transmembrane region" description="Helical" evidence="8">
    <location>
        <begin position="332"/>
        <end position="355"/>
    </location>
</feature>
<feature type="transmembrane region" description="Helical" evidence="8">
    <location>
        <begin position="303"/>
        <end position="320"/>
    </location>
</feature>
<organism evidence="9 10">
    <name type="scientific">Heyndrickxia acidicola</name>
    <dbReference type="NCBI Taxonomy" id="209389"/>
    <lineage>
        <taxon>Bacteria</taxon>
        <taxon>Bacillati</taxon>
        <taxon>Bacillota</taxon>
        <taxon>Bacilli</taxon>
        <taxon>Bacillales</taxon>
        <taxon>Bacillaceae</taxon>
        <taxon>Heyndrickxia</taxon>
    </lineage>
</organism>
<dbReference type="NCBIfam" id="TIGR00912">
    <property type="entry name" value="2A0309"/>
    <property type="match status" value="1"/>
</dbReference>
<evidence type="ECO:0000313" key="10">
    <source>
        <dbReference type="Proteomes" id="UP001341444"/>
    </source>
</evidence>
<evidence type="ECO:0000256" key="3">
    <source>
        <dbReference type="ARBA" id="ARBA00022448"/>
    </source>
</evidence>
<dbReference type="InterPro" id="IPR004761">
    <property type="entry name" value="Spore_GerAB"/>
</dbReference>
<proteinExistence type="inferred from homology"/>
<dbReference type="RefSeq" id="WP_066269767.1">
    <property type="nucleotide sequence ID" value="NZ_JARMAB010000016.1"/>
</dbReference>
<evidence type="ECO:0000256" key="4">
    <source>
        <dbReference type="ARBA" id="ARBA00022544"/>
    </source>
</evidence>
<accession>A0ABU6MKQ0</accession>
<comment type="subcellular location">
    <subcellularLocation>
        <location evidence="1">Membrane</location>
        <topology evidence="1">Multi-pass membrane protein</topology>
    </subcellularLocation>
</comment>
<feature type="transmembrane region" description="Helical" evidence="8">
    <location>
        <begin position="147"/>
        <end position="168"/>
    </location>
</feature>
<dbReference type="EMBL" id="JARMAB010000016">
    <property type="protein sequence ID" value="MED1203822.1"/>
    <property type="molecule type" value="Genomic_DNA"/>
</dbReference>
<dbReference type="PANTHER" id="PTHR34975:SF2">
    <property type="entry name" value="SPORE GERMINATION PROTEIN A2"/>
    <property type="match status" value="1"/>
</dbReference>
<dbReference type="Gene3D" id="1.20.1740.10">
    <property type="entry name" value="Amino acid/polyamine transporter I"/>
    <property type="match status" value="1"/>
</dbReference>
<dbReference type="Pfam" id="PF03845">
    <property type="entry name" value="Spore_permease"/>
    <property type="match status" value="1"/>
</dbReference>
<reference evidence="9 10" key="1">
    <citation type="submission" date="2023-03" db="EMBL/GenBank/DDBJ databases">
        <title>Bacillus Genome Sequencing.</title>
        <authorList>
            <person name="Dunlap C."/>
        </authorList>
    </citation>
    <scope>NUCLEOTIDE SEQUENCE [LARGE SCALE GENOMIC DNA]</scope>
    <source>
        <strain evidence="9 10">B-23453</strain>
    </source>
</reference>
<evidence type="ECO:0000256" key="1">
    <source>
        <dbReference type="ARBA" id="ARBA00004141"/>
    </source>
</evidence>
<protein>
    <submittedName>
        <fullName evidence="9">GerAB/ArcD/ProY family transporter</fullName>
    </submittedName>
</protein>
<feature type="transmembrane region" description="Helical" evidence="8">
    <location>
        <begin position="83"/>
        <end position="108"/>
    </location>
</feature>
<keyword evidence="4" id="KW-0309">Germination</keyword>
<dbReference type="PANTHER" id="PTHR34975">
    <property type="entry name" value="SPORE GERMINATION PROTEIN A2"/>
    <property type="match status" value="1"/>
</dbReference>
<keyword evidence="7 8" id="KW-0472">Membrane</keyword>
<keyword evidence="6 8" id="KW-1133">Transmembrane helix</keyword>
<feature type="transmembrane region" description="Helical" evidence="8">
    <location>
        <begin position="220"/>
        <end position="240"/>
    </location>
</feature>
<keyword evidence="3" id="KW-0813">Transport</keyword>
<evidence type="ECO:0000313" key="9">
    <source>
        <dbReference type="EMBL" id="MED1203822.1"/>
    </source>
</evidence>
<sequence>MKPIPENLKVSHFLTFYLMVSMQVGVGILGFQRIIARIAGYDSWISVIIAGVSSNIIMWFMYKLMENSNGDLIDVHRDLFGKWLGSLVSIVFGFYFIALLITILKTYIEIVQVWMFPDFSTFWFGAAFLLLCIYIIYGGFRTVTGIAFFAFVLPLYITIIFGLALQFADFFHFLPILDHSFSKILSASQSMSLSYSGYEIFVFFYPFIKNPEKSKKWTHFGLIFTMILYLYTVFVSFSFYTEEQLSKDIWATLTTFKIVHLPVAERFEYIGIANWCLIILPNVCLALWCATRIFKRTIKLNQRIGVILISVLALIIMIFFKTRGQIDNLNTIVGGVSFLLDYFYIPLLTVILLLVNKLKRGKKMQ</sequence>
<gene>
    <name evidence="9" type="ORF">P4T90_12180</name>
</gene>
<dbReference type="Proteomes" id="UP001341444">
    <property type="component" value="Unassembled WGS sequence"/>
</dbReference>
<feature type="transmembrane region" description="Helical" evidence="8">
    <location>
        <begin position="269"/>
        <end position="291"/>
    </location>
</feature>
<evidence type="ECO:0000256" key="7">
    <source>
        <dbReference type="ARBA" id="ARBA00023136"/>
    </source>
</evidence>
<evidence type="ECO:0000256" key="6">
    <source>
        <dbReference type="ARBA" id="ARBA00022989"/>
    </source>
</evidence>
<evidence type="ECO:0000256" key="5">
    <source>
        <dbReference type="ARBA" id="ARBA00022692"/>
    </source>
</evidence>
<keyword evidence="5 8" id="KW-0812">Transmembrane</keyword>
<feature type="transmembrane region" description="Helical" evidence="8">
    <location>
        <begin position="188"/>
        <end position="208"/>
    </location>
</feature>
<evidence type="ECO:0000256" key="8">
    <source>
        <dbReference type="SAM" id="Phobius"/>
    </source>
</evidence>
<name>A0ABU6MKQ0_9BACI</name>
<keyword evidence="10" id="KW-1185">Reference proteome</keyword>